<proteinExistence type="predicted"/>
<gene>
    <name evidence="1" type="ORF">O7U_00558</name>
</gene>
<evidence type="ECO:0000313" key="1">
    <source>
        <dbReference type="EMBL" id="KEC66027.1"/>
    </source>
</evidence>
<dbReference type="EMBL" id="AHPD01000007">
    <property type="protein sequence ID" value="KEC66027.1"/>
    <property type="molecule type" value="Genomic_DNA"/>
</dbReference>
<reference evidence="1 2" key="1">
    <citation type="submission" date="2012-04" db="EMBL/GenBank/DDBJ databases">
        <title>The Genome Sequence of Bartonella quintana JK 68.</title>
        <authorList>
            <consortium name="The Broad Institute Genome Sequencing Platform"/>
            <consortium name="The Broad Institute Genome Sequencing Center for Infectious Disease"/>
            <person name="Feldgarden M."/>
            <person name="Kirby J."/>
            <person name="Kosoy M."/>
            <person name="Birtles R."/>
            <person name="Probert W.S."/>
            <person name="Chiaraviglio L."/>
            <person name="Walker B."/>
            <person name="Young S.K."/>
            <person name="Zeng Q."/>
            <person name="Gargeya S."/>
            <person name="Fitzgerald M."/>
            <person name="Haas B."/>
            <person name="Abouelleil A."/>
            <person name="Alvarado L."/>
            <person name="Arachchi H.M."/>
            <person name="Berlin A.M."/>
            <person name="Chapman S.B."/>
            <person name="Goldberg J."/>
            <person name="Griggs A."/>
            <person name="Gujja S."/>
            <person name="Hansen M."/>
            <person name="Howarth C."/>
            <person name="Imamovic A."/>
            <person name="Larimer J."/>
            <person name="McCowen C."/>
            <person name="Montmayeur A."/>
            <person name="Murphy C."/>
            <person name="Neiman D."/>
            <person name="Pearson M."/>
            <person name="Priest M."/>
            <person name="Roberts A."/>
            <person name="Saif S."/>
            <person name="Shea T."/>
            <person name="Sisk P."/>
            <person name="Sykes S."/>
            <person name="Wortman J."/>
            <person name="Nusbaum C."/>
            <person name="Birren B."/>
        </authorList>
    </citation>
    <scope>NUCLEOTIDE SEQUENCE [LARGE SCALE GENOMIC DNA]</scope>
    <source>
        <strain evidence="1 2">JK 68</strain>
    </source>
</reference>
<accession>A0ABR4SPF4</accession>
<evidence type="ECO:0000313" key="2">
    <source>
        <dbReference type="Proteomes" id="UP000027143"/>
    </source>
</evidence>
<sequence length="60" mass="6717">MKRKDSLAAVLFAISVIIKAKDCPFLYAIAFRMSKNGCSKDTLVACPSIRTDIFREVTFD</sequence>
<name>A0ABR4SPF4_BARQI</name>
<keyword evidence="2" id="KW-1185">Reference proteome</keyword>
<comment type="caution">
    <text evidence="1">The sequence shown here is derived from an EMBL/GenBank/DDBJ whole genome shotgun (WGS) entry which is preliminary data.</text>
</comment>
<organism evidence="1 2">
    <name type="scientific">Bartonella quintana JK 68</name>
    <dbReference type="NCBI Taxonomy" id="1134503"/>
    <lineage>
        <taxon>Bacteria</taxon>
        <taxon>Pseudomonadati</taxon>
        <taxon>Pseudomonadota</taxon>
        <taxon>Alphaproteobacteria</taxon>
        <taxon>Hyphomicrobiales</taxon>
        <taxon>Bartonellaceae</taxon>
        <taxon>Bartonella</taxon>
    </lineage>
</organism>
<dbReference type="Proteomes" id="UP000027143">
    <property type="component" value="Unassembled WGS sequence"/>
</dbReference>
<protein>
    <submittedName>
        <fullName evidence="1">Uncharacterized protein</fullName>
    </submittedName>
</protein>